<dbReference type="PROSITE" id="PS50977">
    <property type="entry name" value="HTH_TETR_2"/>
    <property type="match status" value="1"/>
</dbReference>
<sequence length="192" mass="20497">MDRRIERTRAAVVEAAVALASRGGPAMGMTEIATAAGVSRKAVYENFGSRDEVMRSATQWLLRDAVPVPGPAAPAGSGSAPEDSAWHTVLVPIVAHMTHHRQYYRSVLSAPASAAARDAVVDHAVSELHQERRRRAEPVGDPSGSADGPRDRFVAHGLVGMIADALRLRPDVDLRCLLRELAEGLTAPTPGW</sequence>
<keyword evidence="3" id="KW-0804">Transcription</keyword>
<dbReference type="GO" id="GO:0000976">
    <property type="term" value="F:transcription cis-regulatory region binding"/>
    <property type="evidence" value="ECO:0007669"/>
    <property type="project" value="TreeGrafter"/>
</dbReference>
<dbReference type="Proteomes" id="UP000315730">
    <property type="component" value="Unassembled WGS sequence"/>
</dbReference>
<feature type="domain" description="HTH tetR-type" evidence="6">
    <location>
        <begin position="6"/>
        <end position="65"/>
    </location>
</feature>
<protein>
    <recommendedName>
        <fullName evidence="6">HTH tetR-type domain-containing protein</fullName>
    </recommendedName>
</protein>
<evidence type="ECO:0000313" key="8">
    <source>
        <dbReference type="Proteomes" id="UP000315730"/>
    </source>
</evidence>
<organism evidence="7 8">
    <name type="scientific">Kocuria varians</name>
    <name type="common">Micrococcus varians</name>
    <dbReference type="NCBI Taxonomy" id="1272"/>
    <lineage>
        <taxon>Bacteria</taxon>
        <taxon>Bacillati</taxon>
        <taxon>Actinomycetota</taxon>
        <taxon>Actinomycetes</taxon>
        <taxon>Micrococcales</taxon>
        <taxon>Micrococcaceae</taxon>
        <taxon>Kocuria</taxon>
    </lineage>
</organism>
<dbReference type="PRINTS" id="PR00455">
    <property type="entry name" value="HTHTETR"/>
</dbReference>
<dbReference type="EMBL" id="BJNW01000002">
    <property type="protein sequence ID" value="GEC98112.1"/>
    <property type="molecule type" value="Genomic_DNA"/>
</dbReference>
<keyword evidence="8" id="KW-1185">Reference proteome</keyword>
<dbReference type="InterPro" id="IPR001647">
    <property type="entry name" value="HTH_TetR"/>
</dbReference>
<evidence type="ECO:0000259" key="6">
    <source>
        <dbReference type="PROSITE" id="PS50977"/>
    </source>
</evidence>
<evidence type="ECO:0000313" key="7">
    <source>
        <dbReference type="EMBL" id="GEC98112.1"/>
    </source>
</evidence>
<feature type="compositionally biased region" description="Basic and acidic residues" evidence="5">
    <location>
        <begin position="127"/>
        <end position="138"/>
    </location>
</feature>
<evidence type="ECO:0000256" key="3">
    <source>
        <dbReference type="ARBA" id="ARBA00023163"/>
    </source>
</evidence>
<dbReference type="GO" id="GO:0003700">
    <property type="term" value="F:DNA-binding transcription factor activity"/>
    <property type="evidence" value="ECO:0007669"/>
    <property type="project" value="TreeGrafter"/>
</dbReference>
<gene>
    <name evidence="7" type="ORF">KVA01_02670</name>
</gene>
<reference evidence="7 8" key="1">
    <citation type="submission" date="2019-06" db="EMBL/GenBank/DDBJ databases">
        <title>Whole genome shotgun sequence of Kocuria varians NBRC 15358.</title>
        <authorList>
            <person name="Hosoyama A."/>
            <person name="Uohara A."/>
            <person name="Ohji S."/>
            <person name="Ichikawa N."/>
        </authorList>
    </citation>
    <scope>NUCLEOTIDE SEQUENCE [LARGE SCALE GENOMIC DNA]</scope>
    <source>
        <strain evidence="7 8">NBRC 15358</strain>
    </source>
</reference>
<dbReference type="PANTHER" id="PTHR30055:SF234">
    <property type="entry name" value="HTH-TYPE TRANSCRIPTIONAL REGULATOR BETI"/>
    <property type="match status" value="1"/>
</dbReference>
<comment type="caution">
    <text evidence="7">The sequence shown here is derived from an EMBL/GenBank/DDBJ whole genome shotgun (WGS) entry which is preliminary data.</text>
</comment>
<dbReference type="Pfam" id="PF00440">
    <property type="entry name" value="TetR_N"/>
    <property type="match status" value="1"/>
</dbReference>
<dbReference type="SUPFAM" id="SSF46689">
    <property type="entry name" value="Homeodomain-like"/>
    <property type="match status" value="1"/>
</dbReference>
<dbReference type="PANTHER" id="PTHR30055">
    <property type="entry name" value="HTH-TYPE TRANSCRIPTIONAL REGULATOR RUTR"/>
    <property type="match status" value="1"/>
</dbReference>
<proteinExistence type="predicted"/>
<dbReference type="Gene3D" id="1.10.357.10">
    <property type="entry name" value="Tetracycline Repressor, domain 2"/>
    <property type="match status" value="1"/>
</dbReference>
<keyword evidence="2 4" id="KW-0238">DNA-binding</keyword>
<evidence type="ECO:0000256" key="5">
    <source>
        <dbReference type="SAM" id="MobiDB-lite"/>
    </source>
</evidence>
<accession>A0A4Y4D168</accession>
<feature type="DNA-binding region" description="H-T-H motif" evidence="4">
    <location>
        <begin position="28"/>
        <end position="47"/>
    </location>
</feature>
<evidence type="ECO:0000256" key="4">
    <source>
        <dbReference type="PROSITE-ProRule" id="PRU00335"/>
    </source>
</evidence>
<keyword evidence="1" id="KW-0805">Transcription regulation</keyword>
<dbReference type="RefSeq" id="WP_068469188.1">
    <property type="nucleotide sequence ID" value="NZ_BJNW01000002.1"/>
</dbReference>
<dbReference type="InterPro" id="IPR009057">
    <property type="entry name" value="Homeodomain-like_sf"/>
</dbReference>
<feature type="region of interest" description="Disordered" evidence="5">
    <location>
        <begin position="127"/>
        <end position="150"/>
    </location>
</feature>
<name>A0A4Y4D168_KOCVA</name>
<dbReference type="AlphaFoldDB" id="A0A4Y4D168"/>
<dbReference type="STRING" id="1272.GCA_900014985_01420"/>
<dbReference type="OrthoDB" id="3193022at2"/>
<evidence type="ECO:0000256" key="1">
    <source>
        <dbReference type="ARBA" id="ARBA00023015"/>
    </source>
</evidence>
<dbReference type="InterPro" id="IPR050109">
    <property type="entry name" value="HTH-type_TetR-like_transc_reg"/>
</dbReference>
<evidence type="ECO:0000256" key="2">
    <source>
        <dbReference type="ARBA" id="ARBA00023125"/>
    </source>
</evidence>